<gene>
    <name evidence="1" type="ORF">C943_03683</name>
</gene>
<dbReference type="eggNOG" id="COG0790">
    <property type="taxonomic scope" value="Bacteria"/>
</dbReference>
<protein>
    <recommendedName>
        <fullName evidence="3">DUF2911 domain-containing protein</fullName>
    </recommendedName>
</protein>
<dbReference type="EMBL" id="AMZY02000006">
    <property type="protein sequence ID" value="EMS34464.1"/>
    <property type="molecule type" value="Genomic_DNA"/>
</dbReference>
<organism evidence="1 2">
    <name type="scientific">Mariniradius saccharolyticus AK6</name>
    <dbReference type="NCBI Taxonomy" id="1239962"/>
    <lineage>
        <taxon>Bacteria</taxon>
        <taxon>Pseudomonadati</taxon>
        <taxon>Bacteroidota</taxon>
        <taxon>Cytophagia</taxon>
        <taxon>Cytophagales</taxon>
        <taxon>Cyclobacteriaceae</taxon>
        <taxon>Mariniradius</taxon>
    </lineage>
</organism>
<evidence type="ECO:0000313" key="1">
    <source>
        <dbReference type="EMBL" id="EMS34464.1"/>
    </source>
</evidence>
<dbReference type="InParanoid" id="M7XI15"/>
<comment type="caution">
    <text evidence="1">The sequence shown here is derived from an EMBL/GenBank/DDBJ whole genome shotgun (WGS) entry which is preliminary data.</text>
</comment>
<evidence type="ECO:0000313" key="2">
    <source>
        <dbReference type="Proteomes" id="UP000010953"/>
    </source>
</evidence>
<dbReference type="STRING" id="1239962.C943_03683"/>
<dbReference type="OrthoDB" id="978542at2"/>
<accession>M7XI15</accession>
<evidence type="ECO:0008006" key="3">
    <source>
        <dbReference type="Google" id="ProtNLM"/>
    </source>
</evidence>
<dbReference type="Pfam" id="PF11138">
    <property type="entry name" value="DUF2911"/>
    <property type="match status" value="1"/>
</dbReference>
<sequence>MLKKVLIGLGILLVALTALFFYANHRNRTLSPPGTAELDVDGLQIAVNYSRPSVRGRVIFGTEEEEALQPYGSYWRLGANEATEITFSKDVTFNGVPLKAGTYSMYAIPGAESFKVGLNSALGNWGAWEPDYSKDVLVTEVPVARPVVPVEQFTTRIEAGLDGGALLYFEWSNVQLVIPVVSAGD</sequence>
<dbReference type="Proteomes" id="UP000010953">
    <property type="component" value="Unassembled WGS sequence"/>
</dbReference>
<name>M7XI15_9BACT</name>
<dbReference type="RefSeq" id="WP_008624885.1">
    <property type="nucleotide sequence ID" value="NZ_AMZY02000006.1"/>
</dbReference>
<dbReference type="InterPro" id="IPR021314">
    <property type="entry name" value="DUF2911"/>
</dbReference>
<dbReference type="AlphaFoldDB" id="M7XI15"/>
<keyword evidence="2" id="KW-1185">Reference proteome</keyword>
<reference evidence="1" key="1">
    <citation type="submission" date="2013-01" db="EMBL/GenBank/DDBJ databases">
        <title>Genome assembly of Mariniradius saccharolyticus AK6.</title>
        <authorList>
            <person name="Vaidya B."/>
            <person name="Khatri I."/>
            <person name="Tanuku N.R.S."/>
            <person name="Subramanian S."/>
            <person name="Pinnaka A."/>
        </authorList>
    </citation>
    <scope>NUCLEOTIDE SEQUENCE [LARGE SCALE GENOMIC DNA]</scope>
    <source>
        <strain evidence="1">AK6</strain>
    </source>
</reference>
<proteinExistence type="predicted"/>